<keyword evidence="1" id="KW-1133">Transmembrane helix</keyword>
<dbReference type="EMBL" id="VSSQ01050906">
    <property type="protein sequence ID" value="MPN04993.1"/>
    <property type="molecule type" value="Genomic_DNA"/>
</dbReference>
<keyword evidence="1" id="KW-0472">Membrane</keyword>
<protein>
    <submittedName>
        <fullName evidence="2">Uncharacterized protein</fullName>
    </submittedName>
</protein>
<organism evidence="2">
    <name type="scientific">bioreactor metagenome</name>
    <dbReference type="NCBI Taxonomy" id="1076179"/>
    <lineage>
        <taxon>unclassified sequences</taxon>
        <taxon>metagenomes</taxon>
        <taxon>ecological metagenomes</taxon>
    </lineage>
</organism>
<dbReference type="AlphaFoldDB" id="A0A645EWW5"/>
<keyword evidence="1" id="KW-0812">Transmembrane</keyword>
<evidence type="ECO:0000256" key="1">
    <source>
        <dbReference type="SAM" id="Phobius"/>
    </source>
</evidence>
<name>A0A645EWW5_9ZZZZ</name>
<evidence type="ECO:0000313" key="2">
    <source>
        <dbReference type="EMBL" id="MPN04993.1"/>
    </source>
</evidence>
<sequence>MIRESATGADYHDVDLSLCCSVALAEVIAERFFDPFLYNHMLKKRAGRESQSAIPVFFLLTDYFIALIFNFHLNFVHRCR</sequence>
<comment type="caution">
    <text evidence="2">The sequence shown here is derived from an EMBL/GenBank/DDBJ whole genome shotgun (WGS) entry which is preliminary data.</text>
</comment>
<feature type="transmembrane region" description="Helical" evidence="1">
    <location>
        <begin position="53"/>
        <end position="73"/>
    </location>
</feature>
<accession>A0A645EWW5</accession>
<proteinExistence type="predicted"/>
<reference evidence="2" key="1">
    <citation type="submission" date="2019-08" db="EMBL/GenBank/DDBJ databases">
        <authorList>
            <person name="Kucharzyk K."/>
            <person name="Murdoch R.W."/>
            <person name="Higgins S."/>
            <person name="Loffler F."/>
        </authorList>
    </citation>
    <scope>NUCLEOTIDE SEQUENCE</scope>
</reference>
<gene>
    <name evidence="2" type="ORF">SDC9_152242</name>
</gene>